<feature type="region of interest" description="Disordered" evidence="1">
    <location>
        <begin position="947"/>
        <end position="970"/>
    </location>
</feature>
<feature type="compositionally biased region" description="Polar residues" evidence="1">
    <location>
        <begin position="387"/>
        <end position="403"/>
    </location>
</feature>
<protein>
    <recommendedName>
        <fullName evidence="2">Partner and localiser of BRCA2 WD40 domain-containing protein</fullName>
    </recommendedName>
</protein>
<feature type="region of interest" description="Disordered" evidence="1">
    <location>
        <begin position="1"/>
        <end position="53"/>
    </location>
</feature>
<dbReference type="Gene3D" id="2.130.10.10">
    <property type="entry name" value="YVTN repeat-like/Quinoprotein amine dehydrogenase"/>
    <property type="match status" value="1"/>
</dbReference>
<dbReference type="InterPro" id="IPR031920">
    <property type="entry name" value="PALB2_WD40"/>
</dbReference>
<gene>
    <name evidence="3" type="ORF">JD844_019464</name>
</gene>
<dbReference type="Proteomes" id="UP000826234">
    <property type="component" value="Unassembled WGS sequence"/>
</dbReference>
<feature type="region of interest" description="Disordered" evidence="1">
    <location>
        <begin position="893"/>
        <end position="913"/>
    </location>
</feature>
<feature type="compositionally biased region" description="Polar residues" evidence="1">
    <location>
        <begin position="594"/>
        <end position="609"/>
    </location>
</feature>
<evidence type="ECO:0000259" key="2">
    <source>
        <dbReference type="Pfam" id="PF16756"/>
    </source>
</evidence>
<keyword evidence="4" id="KW-1185">Reference proteome</keyword>
<feature type="compositionally biased region" description="Basic and acidic residues" evidence="1">
    <location>
        <begin position="947"/>
        <end position="960"/>
    </location>
</feature>
<organism evidence="3 4">
    <name type="scientific">Phrynosoma platyrhinos</name>
    <name type="common">Desert horned lizard</name>
    <dbReference type="NCBI Taxonomy" id="52577"/>
    <lineage>
        <taxon>Eukaryota</taxon>
        <taxon>Metazoa</taxon>
        <taxon>Chordata</taxon>
        <taxon>Craniata</taxon>
        <taxon>Vertebrata</taxon>
        <taxon>Euteleostomi</taxon>
        <taxon>Lepidosauria</taxon>
        <taxon>Squamata</taxon>
        <taxon>Bifurcata</taxon>
        <taxon>Unidentata</taxon>
        <taxon>Episquamata</taxon>
        <taxon>Toxicofera</taxon>
        <taxon>Iguania</taxon>
        <taxon>Phrynosomatidae</taxon>
        <taxon>Phrynosomatinae</taxon>
        <taxon>Phrynosoma</taxon>
    </lineage>
</organism>
<accession>A0ABQ7TQH2</accession>
<feature type="compositionally biased region" description="Pro residues" evidence="1">
    <location>
        <begin position="583"/>
        <end position="592"/>
    </location>
</feature>
<feature type="region of interest" description="Disordered" evidence="1">
    <location>
        <begin position="794"/>
        <end position="813"/>
    </location>
</feature>
<dbReference type="InterPro" id="IPR042417">
    <property type="entry name" value="PALB2"/>
</dbReference>
<dbReference type="EMBL" id="JAIPUX010000026">
    <property type="protein sequence ID" value="KAH0631714.1"/>
    <property type="molecule type" value="Genomic_DNA"/>
</dbReference>
<dbReference type="PANTHER" id="PTHR14662:SF2">
    <property type="entry name" value="PARTNER AND LOCALIZER OF BRCA2"/>
    <property type="match status" value="1"/>
</dbReference>
<name>A0ABQ7TQH2_PHRPL</name>
<feature type="domain" description="Partner and localiser of BRCA2 WD40" evidence="2">
    <location>
        <begin position="1059"/>
        <end position="1261"/>
    </location>
</feature>
<dbReference type="Pfam" id="PF16756">
    <property type="entry name" value="PALB2_WD40"/>
    <property type="match status" value="1"/>
</dbReference>
<dbReference type="InterPro" id="IPR015943">
    <property type="entry name" value="WD40/YVTN_repeat-like_dom_sf"/>
</dbReference>
<dbReference type="InterPro" id="IPR011047">
    <property type="entry name" value="Quinoprotein_ADH-like_sf"/>
</dbReference>
<dbReference type="PANTHER" id="PTHR14662">
    <property type="entry name" value="PARTNER AND LOCALIZER OF BRCA2"/>
    <property type="match status" value="1"/>
</dbReference>
<comment type="caution">
    <text evidence="3">The sequence shown here is derived from an EMBL/GenBank/DDBJ whole genome shotgun (WGS) entry which is preliminary data.</text>
</comment>
<dbReference type="SUPFAM" id="SSF50998">
    <property type="entry name" value="Quinoprotein alcohol dehydrogenase-like"/>
    <property type="match status" value="1"/>
</dbReference>
<feature type="compositionally biased region" description="Basic and acidic residues" evidence="1">
    <location>
        <begin position="1"/>
        <end position="15"/>
    </location>
</feature>
<evidence type="ECO:0000313" key="4">
    <source>
        <dbReference type="Proteomes" id="UP000826234"/>
    </source>
</evidence>
<reference evidence="3 4" key="1">
    <citation type="journal article" date="2022" name="Gigascience">
        <title>A chromosome-level genome assembly and annotation of the desert horned lizard, Phrynosoma platyrhinos, provides insight into chromosomal rearrangements among reptiles.</title>
        <authorList>
            <person name="Koochekian N."/>
            <person name="Ascanio A."/>
            <person name="Farleigh K."/>
            <person name="Card D.C."/>
            <person name="Schield D.R."/>
            <person name="Castoe T.A."/>
            <person name="Jezkova T."/>
        </authorList>
    </citation>
    <scope>NUCLEOTIDE SEQUENCE [LARGE SCALE GENOMIC DNA]</scope>
    <source>
        <strain evidence="3">NK-2021</strain>
    </source>
</reference>
<evidence type="ECO:0000256" key="1">
    <source>
        <dbReference type="SAM" id="MobiDB-lite"/>
    </source>
</evidence>
<proteinExistence type="predicted"/>
<feature type="region of interest" description="Disordered" evidence="1">
    <location>
        <begin position="580"/>
        <end position="624"/>
    </location>
</feature>
<sequence length="1269" mass="136051">MEAPRGKALDQEEKAQVGQEGGSSSDSNSHRPRLGSLQGEREGIGPGPVELPATGGAASLGGLQEFVLFVGVRDKTQLGAAVCPKGDSLLPSKATSAQQNMEAASGKREDWARPCGTPRHWMGCQWTGLPVQEALKYLGALGLKEKLAFLKREYRRTFHRLQRAERAERVKSYVKRTVAEQNLLLMQEEDEKDRAGSIIGQMALVASEGVSFNTCLTRTPAKTASITFKPEPEVFSQEFSCLLSTPVSKYTSQDCRKALFGPVEKRAHLSRNRTRAQRRATLPLEKRAESASEALWGDAGCQPEQRATARIGDSQSPVFKRRISSIWEDMPMATTDSSSCESTPLVLRPECPQEAPAETGEPLPFPCPLSCESQVLSLSPPCHQKPCVSSKNSAGKNTLSQKDLQSDRKGAALMAEDQAQSGEEDPDLERFADSAVSSQDLEGCGTPLGVPGGGMHEEVSPGQDPQASGFCSGDPPSSKSRAKGLGKLLEPDSSLLEEQLPPATPAQKVLSSCTVVEGLLFPVEYYVRTTRRMSRHQREVNLEAVIQSHLGRSKKGQKVAQKKSNIELVLSSQEAVGSAGPPKAVPFSPPAASPTLQSSCESAASNGGLVQSEGRLQTRRKRRPRGRAFCLALSTPSQDPLENSEVADVSFISSETPGREEDGPGRGMAAETPVVVGGSVGARQRGRKGPGEGRSHEAELETILSSPVIAEAEPASSFERDLEEDCEKLLWESNLSQQAGTVPCSNQSNEASHLQWLPPSCPDVQEFCLPEDEFGLLKSLKLKVCAVKEPENLTAEGHSSASKAGLEESASGENFRDIGTSAAQETSPVSQLPPHLHKRGLSSNELLFSPALEDVSCPLPTPAFPMVGTTPASPALPASQVSPDAFCASSWQAKAGDTDESGTLVEASPSLPRSGMRRQWLQSQYGASWLAEEELASLEERQLLAGESLRDSSDSPKEVNGRGTPSTSASFRNVEGYGEAFVSVPTPVWLITLIFVDFPSQNEGEVEHLVQPLLEAIPGEGNLQMTSKLKVPVIQIIPLPGVHSLVCVALGSLEIAEIRSKERQTLMPPEETILAFADVEGMQEALVGMTAMNCLVVWNLASGQLLRKMSLGCSYPASVCHRAYADSGLLFVVLSHPHAKESKAHGIPAFQVVAINPKTARSATVMSLSLPLGSRGRQVLAASLVAWKASCQKLYMEGEVRDASAAAVLTSGTIAVWDLFLGRCTAMLPPNSEGNWSLVRWSVTDRCLLAGQSDGSVYVYSYTPHLCSA</sequence>
<feature type="region of interest" description="Disordered" evidence="1">
    <location>
        <begin position="386"/>
        <end position="485"/>
    </location>
</feature>
<evidence type="ECO:0000313" key="3">
    <source>
        <dbReference type="EMBL" id="KAH0631714.1"/>
    </source>
</evidence>